<dbReference type="PANTHER" id="PTHR47168">
    <property type="entry name" value="RING ZINC FINGER DOMAIN SUPERFAMILY PROTEIN-RELATED"/>
    <property type="match status" value="1"/>
</dbReference>
<keyword evidence="7" id="KW-0472">Membrane</keyword>
<dbReference type="Pfam" id="PF13639">
    <property type="entry name" value="zf-RING_2"/>
    <property type="match status" value="1"/>
</dbReference>
<evidence type="ECO:0000256" key="1">
    <source>
        <dbReference type="ARBA" id="ARBA00004167"/>
    </source>
</evidence>
<evidence type="ECO:0000256" key="3">
    <source>
        <dbReference type="ARBA" id="ARBA00022723"/>
    </source>
</evidence>
<keyword evidence="6" id="KW-1133">Transmembrane helix</keyword>
<dbReference type="SUPFAM" id="SSF57850">
    <property type="entry name" value="RING/U-box"/>
    <property type="match status" value="1"/>
</dbReference>
<keyword evidence="11" id="KW-1185">Reference proteome</keyword>
<dbReference type="GO" id="GO:0008270">
    <property type="term" value="F:zinc ion binding"/>
    <property type="evidence" value="ECO:0007669"/>
    <property type="project" value="UniProtKB-KW"/>
</dbReference>
<accession>A0A9W8LY06</accession>
<proteinExistence type="predicted"/>
<keyword evidence="2" id="KW-0812">Transmembrane</keyword>
<evidence type="ECO:0000313" key="11">
    <source>
        <dbReference type="Proteomes" id="UP001139887"/>
    </source>
</evidence>
<dbReference type="GO" id="GO:0016020">
    <property type="term" value="C:membrane"/>
    <property type="evidence" value="ECO:0007669"/>
    <property type="project" value="UniProtKB-SubCell"/>
</dbReference>
<sequence>MLNSSAKPTTGSSLLHYASPECSICLLPYEEKETVRILSCDHVYHTNCIDIWLTKRSAKCPICKLDIRRKLGLGPQFELTNDDAMQESAEDSQQLRIDRTNSPSNDYHVVNVALPPPAHIAQT</sequence>
<dbReference type="InterPro" id="IPR001841">
    <property type="entry name" value="Znf_RING"/>
</dbReference>
<dbReference type="OrthoDB" id="5591340at2759"/>
<dbReference type="EMBL" id="JANBUW010001401">
    <property type="protein sequence ID" value="KAJ2843473.1"/>
    <property type="molecule type" value="Genomic_DNA"/>
</dbReference>
<comment type="subcellular location">
    <subcellularLocation>
        <location evidence="1">Membrane</location>
        <topology evidence="1">Single-pass membrane protein</topology>
    </subcellularLocation>
</comment>
<keyword evidence="3" id="KW-0479">Metal-binding</keyword>
<feature type="domain" description="RING-type" evidence="9">
    <location>
        <begin position="22"/>
        <end position="64"/>
    </location>
</feature>
<dbReference type="InterPro" id="IPR013083">
    <property type="entry name" value="Znf_RING/FYVE/PHD"/>
</dbReference>
<evidence type="ECO:0000256" key="6">
    <source>
        <dbReference type="ARBA" id="ARBA00022989"/>
    </source>
</evidence>
<dbReference type="InterPro" id="IPR051653">
    <property type="entry name" value="E3_ligase_sorting_rcpt"/>
</dbReference>
<comment type="caution">
    <text evidence="10">The sequence shown here is derived from an EMBL/GenBank/DDBJ whole genome shotgun (WGS) entry which is preliminary data.</text>
</comment>
<reference evidence="10" key="1">
    <citation type="submission" date="2022-07" db="EMBL/GenBank/DDBJ databases">
        <title>Phylogenomic reconstructions and comparative analyses of Kickxellomycotina fungi.</title>
        <authorList>
            <person name="Reynolds N.K."/>
            <person name="Stajich J.E."/>
            <person name="Barry K."/>
            <person name="Grigoriev I.V."/>
            <person name="Crous P."/>
            <person name="Smith M.E."/>
        </authorList>
    </citation>
    <scope>NUCLEOTIDE SEQUENCE</scope>
    <source>
        <strain evidence="10">NRRL 1566</strain>
    </source>
</reference>
<name>A0A9W8LY06_9FUNG</name>
<gene>
    <name evidence="10" type="ORF">IWW36_005552</name>
</gene>
<dbReference type="Proteomes" id="UP001139887">
    <property type="component" value="Unassembled WGS sequence"/>
</dbReference>
<evidence type="ECO:0000256" key="7">
    <source>
        <dbReference type="ARBA" id="ARBA00023136"/>
    </source>
</evidence>
<keyword evidence="5" id="KW-0862">Zinc</keyword>
<organism evidence="10 11">
    <name type="scientific">Coemansia brasiliensis</name>
    <dbReference type="NCBI Taxonomy" id="2650707"/>
    <lineage>
        <taxon>Eukaryota</taxon>
        <taxon>Fungi</taxon>
        <taxon>Fungi incertae sedis</taxon>
        <taxon>Zoopagomycota</taxon>
        <taxon>Kickxellomycotina</taxon>
        <taxon>Kickxellomycetes</taxon>
        <taxon>Kickxellales</taxon>
        <taxon>Kickxellaceae</taxon>
        <taxon>Coemansia</taxon>
    </lineage>
</organism>
<keyword evidence="4 8" id="KW-0863">Zinc-finger</keyword>
<protein>
    <recommendedName>
        <fullName evidence="9">RING-type domain-containing protein</fullName>
    </recommendedName>
</protein>
<dbReference type="PANTHER" id="PTHR47168:SF1">
    <property type="entry name" value="OS02G0798600 PROTEIN"/>
    <property type="match status" value="1"/>
</dbReference>
<evidence type="ECO:0000313" key="10">
    <source>
        <dbReference type="EMBL" id="KAJ2843473.1"/>
    </source>
</evidence>
<evidence type="ECO:0000256" key="8">
    <source>
        <dbReference type="PROSITE-ProRule" id="PRU00175"/>
    </source>
</evidence>
<dbReference type="Gene3D" id="3.30.40.10">
    <property type="entry name" value="Zinc/RING finger domain, C3HC4 (zinc finger)"/>
    <property type="match status" value="1"/>
</dbReference>
<evidence type="ECO:0000256" key="5">
    <source>
        <dbReference type="ARBA" id="ARBA00022833"/>
    </source>
</evidence>
<evidence type="ECO:0000256" key="4">
    <source>
        <dbReference type="ARBA" id="ARBA00022771"/>
    </source>
</evidence>
<evidence type="ECO:0000259" key="9">
    <source>
        <dbReference type="PROSITE" id="PS50089"/>
    </source>
</evidence>
<dbReference type="SMART" id="SM00184">
    <property type="entry name" value="RING"/>
    <property type="match status" value="1"/>
</dbReference>
<dbReference type="PROSITE" id="PS50089">
    <property type="entry name" value="ZF_RING_2"/>
    <property type="match status" value="1"/>
</dbReference>
<dbReference type="AlphaFoldDB" id="A0A9W8LY06"/>
<evidence type="ECO:0000256" key="2">
    <source>
        <dbReference type="ARBA" id="ARBA00022692"/>
    </source>
</evidence>